<accession>A0A2P5DL53</accession>
<keyword evidence="2" id="KW-1185">Reference proteome</keyword>
<dbReference type="EMBL" id="JXTC01000263">
    <property type="protein sequence ID" value="PON74006.1"/>
    <property type="molecule type" value="Genomic_DNA"/>
</dbReference>
<evidence type="ECO:0000313" key="2">
    <source>
        <dbReference type="Proteomes" id="UP000237000"/>
    </source>
</evidence>
<name>A0A2P5DL53_TREOI</name>
<sequence length="126" mass="14795">MLLKIGCKEDEMCIELVFMPEPKQFAKFSVGGSGTCVWLCRDPVQWLYATKYLELLEETSYRFQEDTCLWNDDKDNVYTEIIQNDFEQNKWLTPCFMSLNLSSPLLKLRGLNFNGMAYHHSREYAA</sequence>
<dbReference type="InParanoid" id="A0A2P5DL53"/>
<gene>
    <name evidence="1" type="ORF">TorRG33x02_247830</name>
</gene>
<evidence type="ECO:0000313" key="1">
    <source>
        <dbReference type="EMBL" id="PON74006.1"/>
    </source>
</evidence>
<dbReference type="AlphaFoldDB" id="A0A2P5DL53"/>
<proteinExistence type="predicted"/>
<reference evidence="2" key="1">
    <citation type="submission" date="2016-06" db="EMBL/GenBank/DDBJ databases">
        <title>Parallel loss of symbiosis genes in relatives of nitrogen-fixing non-legume Parasponia.</title>
        <authorList>
            <person name="Van Velzen R."/>
            <person name="Holmer R."/>
            <person name="Bu F."/>
            <person name="Rutten L."/>
            <person name="Van Zeijl A."/>
            <person name="Liu W."/>
            <person name="Santuari L."/>
            <person name="Cao Q."/>
            <person name="Sharma T."/>
            <person name="Shen D."/>
            <person name="Roswanjaya Y."/>
            <person name="Wardhani T."/>
            <person name="Kalhor M.S."/>
            <person name="Jansen J."/>
            <person name="Van den Hoogen J."/>
            <person name="Gungor B."/>
            <person name="Hartog M."/>
            <person name="Hontelez J."/>
            <person name="Verver J."/>
            <person name="Yang W.-C."/>
            <person name="Schijlen E."/>
            <person name="Repin R."/>
            <person name="Schilthuizen M."/>
            <person name="Schranz E."/>
            <person name="Heidstra R."/>
            <person name="Miyata K."/>
            <person name="Fedorova E."/>
            <person name="Kohlen W."/>
            <person name="Bisseling T."/>
            <person name="Smit S."/>
            <person name="Geurts R."/>
        </authorList>
    </citation>
    <scope>NUCLEOTIDE SEQUENCE [LARGE SCALE GENOMIC DNA]</scope>
    <source>
        <strain evidence="2">cv. RG33-2</strain>
    </source>
</reference>
<comment type="caution">
    <text evidence="1">The sequence shown here is derived from an EMBL/GenBank/DDBJ whole genome shotgun (WGS) entry which is preliminary data.</text>
</comment>
<organism evidence="1 2">
    <name type="scientific">Trema orientale</name>
    <name type="common">Charcoal tree</name>
    <name type="synonym">Celtis orientalis</name>
    <dbReference type="NCBI Taxonomy" id="63057"/>
    <lineage>
        <taxon>Eukaryota</taxon>
        <taxon>Viridiplantae</taxon>
        <taxon>Streptophyta</taxon>
        <taxon>Embryophyta</taxon>
        <taxon>Tracheophyta</taxon>
        <taxon>Spermatophyta</taxon>
        <taxon>Magnoliopsida</taxon>
        <taxon>eudicotyledons</taxon>
        <taxon>Gunneridae</taxon>
        <taxon>Pentapetalae</taxon>
        <taxon>rosids</taxon>
        <taxon>fabids</taxon>
        <taxon>Rosales</taxon>
        <taxon>Cannabaceae</taxon>
        <taxon>Trema</taxon>
    </lineage>
</organism>
<dbReference type="Proteomes" id="UP000237000">
    <property type="component" value="Unassembled WGS sequence"/>
</dbReference>
<protein>
    <submittedName>
        <fullName evidence="1">Uncharacterized protein</fullName>
    </submittedName>
</protein>